<proteinExistence type="predicted"/>
<dbReference type="AlphaFoldDB" id="A0A6C0K6C0"/>
<reference evidence="1" key="1">
    <citation type="journal article" date="2020" name="Nature">
        <title>Giant virus diversity and host interactions through global metagenomics.</title>
        <authorList>
            <person name="Schulz F."/>
            <person name="Roux S."/>
            <person name="Paez-Espino D."/>
            <person name="Jungbluth S."/>
            <person name="Walsh D.A."/>
            <person name="Denef V.J."/>
            <person name="McMahon K.D."/>
            <person name="Konstantinidis K.T."/>
            <person name="Eloe-Fadrosh E.A."/>
            <person name="Kyrpides N.C."/>
            <person name="Woyke T."/>
        </authorList>
    </citation>
    <scope>NUCLEOTIDE SEQUENCE</scope>
    <source>
        <strain evidence="1">GVMAG-S-1101169-75</strain>
    </source>
</reference>
<evidence type="ECO:0000313" key="1">
    <source>
        <dbReference type="EMBL" id="QHU11798.1"/>
    </source>
</evidence>
<sequence length="187" mass="21062">MSLQPLSITLPPPGETQNQLPSYSTLLNTTWNGNFMANVGWEETSSGNCELNSLYSEPMLDAVSKAITKALEGVDPQGRPIIVSNENIAGVISNVYRFGTRTDIGDIHSRFIVPHAEARNDLRTIMNQAINIIVSNIRNEIEMTENNKKLTVWTTLLGDFNKEGLRAHSQIKIRRRHPQYMAFNMNY</sequence>
<accession>A0A6C0K6C0</accession>
<organism evidence="1">
    <name type="scientific">viral metagenome</name>
    <dbReference type="NCBI Taxonomy" id="1070528"/>
    <lineage>
        <taxon>unclassified sequences</taxon>
        <taxon>metagenomes</taxon>
        <taxon>organismal metagenomes</taxon>
    </lineage>
</organism>
<name>A0A6C0K6C0_9ZZZZ</name>
<dbReference type="EMBL" id="MN740790">
    <property type="protein sequence ID" value="QHU11798.1"/>
    <property type="molecule type" value="Genomic_DNA"/>
</dbReference>
<protein>
    <submittedName>
        <fullName evidence="1">Uncharacterized protein</fullName>
    </submittedName>
</protein>